<dbReference type="RefSeq" id="WP_138195624.1">
    <property type="nucleotide sequence ID" value="NZ_VCIW01000012.1"/>
</dbReference>
<dbReference type="Proteomes" id="UP000309676">
    <property type="component" value="Unassembled WGS sequence"/>
</dbReference>
<dbReference type="GO" id="GO:0000166">
    <property type="term" value="F:nucleotide binding"/>
    <property type="evidence" value="ECO:0007669"/>
    <property type="project" value="InterPro"/>
</dbReference>
<dbReference type="Gene3D" id="3.40.50.720">
    <property type="entry name" value="NAD(P)-binding Rossmann-like Domain"/>
    <property type="match status" value="1"/>
</dbReference>
<dbReference type="Pfam" id="PF22725">
    <property type="entry name" value="GFO_IDH_MocA_C3"/>
    <property type="match status" value="1"/>
</dbReference>
<accession>A0A5R9GC17</accession>
<proteinExistence type="predicted"/>
<dbReference type="Gene3D" id="3.30.360.10">
    <property type="entry name" value="Dihydrodipicolinate Reductase, domain 2"/>
    <property type="match status" value="1"/>
</dbReference>
<dbReference type="AlphaFoldDB" id="A0A5R9GC17"/>
<dbReference type="Pfam" id="PF01408">
    <property type="entry name" value="GFO_IDH_MocA"/>
    <property type="match status" value="1"/>
</dbReference>
<evidence type="ECO:0000259" key="3">
    <source>
        <dbReference type="Pfam" id="PF22725"/>
    </source>
</evidence>
<dbReference type="EMBL" id="VCIW01000012">
    <property type="protein sequence ID" value="TLS50938.1"/>
    <property type="molecule type" value="Genomic_DNA"/>
</dbReference>
<sequence>MTKTIGFGFIGLGGMARAHLRSIRRFPDAAVTAVCDVSAEGARAFAAEAGGVPEERIYADYRALVADPAVDVVVCVTPNDTHAGVIRACLEAGKPFMAEKPFTRTFEEAEELIALYRERPVPNMIGFSYRYQPQFRLARELVRSGKLGPIRHVFIQYLQSWGSAAVGTPLVWRFDKAVTGTGTLGDLGSHMIDTARFLIGEFEEVSGRLATLIPERKHPATGALAPVEVDDFACFHASLAGGVPAVFQTTRNALGSGNQHEAYIYGDFGTLFVSSENARTVTWIHKTLEEPEAVREELPVSAEGGVDQWDEFMKLLRGERSDLVTTVEDGYVNQEVMEAILASERRKAVVSLPYRQ</sequence>
<dbReference type="GO" id="GO:0016491">
    <property type="term" value="F:oxidoreductase activity"/>
    <property type="evidence" value="ECO:0007669"/>
    <property type="project" value="UniProtKB-KW"/>
</dbReference>
<keyword evidence="5" id="KW-1185">Reference proteome</keyword>
<comment type="caution">
    <text evidence="4">The sequence shown here is derived from an EMBL/GenBank/DDBJ whole genome shotgun (WGS) entry which is preliminary data.</text>
</comment>
<reference evidence="4 5" key="1">
    <citation type="submission" date="2019-05" db="EMBL/GenBank/DDBJ databases">
        <authorList>
            <person name="Narsing Rao M.P."/>
            <person name="Li W.J."/>
        </authorList>
    </citation>
    <scope>NUCLEOTIDE SEQUENCE [LARGE SCALE GENOMIC DNA]</scope>
    <source>
        <strain evidence="4 5">SYSU_K30003</strain>
    </source>
</reference>
<evidence type="ECO:0000313" key="4">
    <source>
        <dbReference type="EMBL" id="TLS50938.1"/>
    </source>
</evidence>
<evidence type="ECO:0000313" key="5">
    <source>
        <dbReference type="Proteomes" id="UP000309676"/>
    </source>
</evidence>
<dbReference type="InterPro" id="IPR036291">
    <property type="entry name" value="NAD(P)-bd_dom_sf"/>
</dbReference>
<dbReference type="InterPro" id="IPR000683">
    <property type="entry name" value="Gfo/Idh/MocA-like_OxRdtase_N"/>
</dbReference>
<evidence type="ECO:0000259" key="2">
    <source>
        <dbReference type="Pfam" id="PF01408"/>
    </source>
</evidence>
<keyword evidence="1" id="KW-0560">Oxidoreductase</keyword>
<organism evidence="4 5">
    <name type="scientific">Paenibacillus antri</name>
    <dbReference type="NCBI Taxonomy" id="2582848"/>
    <lineage>
        <taxon>Bacteria</taxon>
        <taxon>Bacillati</taxon>
        <taxon>Bacillota</taxon>
        <taxon>Bacilli</taxon>
        <taxon>Bacillales</taxon>
        <taxon>Paenibacillaceae</taxon>
        <taxon>Paenibacillus</taxon>
    </lineage>
</organism>
<dbReference type="InterPro" id="IPR050463">
    <property type="entry name" value="Gfo/Idh/MocA_oxidrdct_glycsds"/>
</dbReference>
<dbReference type="SUPFAM" id="SSF55347">
    <property type="entry name" value="Glyceraldehyde-3-phosphate dehydrogenase-like, C-terminal domain"/>
    <property type="match status" value="1"/>
</dbReference>
<dbReference type="SUPFAM" id="SSF51735">
    <property type="entry name" value="NAD(P)-binding Rossmann-fold domains"/>
    <property type="match status" value="1"/>
</dbReference>
<dbReference type="PANTHER" id="PTHR43818:SF11">
    <property type="entry name" value="BCDNA.GH03377"/>
    <property type="match status" value="1"/>
</dbReference>
<dbReference type="OrthoDB" id="9815825at2"/>
<name>A0A5R9GC17_9BACL</name>
<gene>
    <name evidence="4" type="ORF">FE782_17985</name>
</gene>
<feature type="domain" description="GFO/IDH/MocA-like oxidoreductase" evidence="3">
    <location>
        <begin position="135"/>
        <end position="271"/>
    </location>
</feature>
<feature type="domain" description="Gfo/Idh/MocA-like oxidoreductase N-terminal" evidence="2">
    <location>
        <begin position="6"/>
        <end position="126"/>
    </location>
</feature>
<dbReference type="PANTHER" id="PTHR43818">
    <property type="entry name" value="BCDNA.GH03377"/>
    <property type="match status" value="1"/>
</dbReference>
<protein>
    <submittedName>
        <fullName evidence="4">Gfo/Idh/MocA family oxidoreductase</fullName>
    </submittedName>
</protein>
<dbReference type="InterPro" id="IPR055170">
    <property type="entry name" value="GFO_IDH_MocA-like_dom"/>
</dbReference>
<evidence type="ECO:0000256" key="1">
    <source>
        <dbReference type="ARBA" id="ARBA00023002"/>
    </source>
</evidence>